<dbReference type="Gene3D" id="3.30.300.30">
    <property type="match status" value="1"/>
</dbReference>
<keyword evidence="3" id="KW-1185">Reference proteome</keyword>
<dbReference type="PANTHER" id="PTHR43845:SF1">
    <property type="entry name" value="BLR5969 PROTEIN"/>
    <property type="match status" value="1"/>
</dbReference>
<reference evidence="2 3" key="1">
    <citation type="journal article" date="2016" name="Sci. Rep.">
        <title>Metabolic traits of an uncultured archaeal lineage -MSBL1- from brine pools of the Red Sea.</title>
        <authorList>
            <person name="Mwirichia R."/>
            <person name="Alam I."/>
            <person name="Rashid M."/>
            <person name="Vinu M."/>
            <person name="Ba-Alawi W."/>
            <person name="Anthony Kamau A."/>
            <person name="Kamanda Ngugi D."/>
            <person name="Goker M."/>
            <person name="Klenk H.P."/>
            <person name="Bajic V."/>
            <person name="Stingl U."/>
        </authorList>
    </citation>
    <scope>NUCLEOTIDE SEQUENCE [LARGE SCALE GENOMIC DNA]</scope>
    <source>
        <strain evidence="2">SCGC-AAA259I09</strain>
    </source>
</reference>
<dbReference type="PANTHER" id="PTHR43845">
    <property type="entry name" value="BLR5969 PROTEIN"/>
    <property type="match status" value="1"/>
</dbReference>
<evidence type="ECO:0000313" key="3">
    <source>
        <dbReference type="Proteomes" id="UP000070463"/>
    </source>
</evidence>
<dbReference type="InterPro" id="IPR045851">
    <property type="entry name" value="AMP-bd_C_sf"/>
</dbReference>
<dbReference type="SUPFAM" id="SSF56801">
    <property type="entry name" value="Acetyl-CoA synthetase-like"/>
    <property type="match status" value="1"/>
</dbReference>
<protein>
    <recommendedName>
        <fullName evidence="1">AMP-dependent ligase C-terminal domain-containing protein</fullName>
    </recommendedName>
</protein>
<dbReference type="Gene3D" id="3.40.50.12780">
    <property type="entry name" value="N-terminal domain of ligase-like"/>
    <property type="match status" value="1"/>
</dbReference>
<comment type="caution">
    <text evidence="2">The sequence shown here is derived from an EMBL/GenBank/DDBJ whole genome shotgun (WGS) entry which is preliminary data.</text>
</comment>
<feature type="domain" description="AMP-dependent ligase C-terminal" evidence="1">
    <location>
        <begin position="352"/>
        <end position="444"/>
    </location>
</feature>
<dbReference type="Proteomes" id="UP000070463">
    <property type="component" value="Unassembled WGS sequence"/>
</dbReference>
<dbReference type="InterPro" id="IPR042099">
    <property type="entry name" value="ANL_N_sf"/>
</dbReference>
<proteinExistence type="predicted"/>
<dbReference type="PATRIC" id="fig|1698267.3.peg.727"/>
<gene>
    <name evidence="2" type="ORF">AKJ37_02280</name>
</gene>
<dbReference type="EMBL" id="LHXR01000019">
    <property type="protein sequence ID" value="KXA97804.1"/>
    <property type="molecule type" value="Genomic_DNA"/>
</dbReference>
<dbReference type="Pfam" id="PF14535">
    <property type="entry name" value="AMP-binding_C_2"/>
    <property type="match status" value="1"/>
</dbReference>
<sequence>MTNEYPKYWDKELETTPPEEIEELQEKKLRNQMEYVYNNSKFYHEKFNEWGVDPGDIQTIEDLSKIPFTDKPMERNTFEGGENPLGENQTASVEDIVRIHSSSGTTGPPVYFGLTEGDIKTWSNCIARCFWTAGVRPSDVVMYGMGLSMFVGGIPVLDALREIGCATVPAGAGMGSSRFLNIAKDLNANVFGLTPSFARYLIESAEDMGLDPREDLNFEKYFAGAEPGMGEEHIRREIKEGWGLESARETLGIGEMVTVLAAECEQEYGMHFMVPDLIIAELIDPDTGEVIEWEDEAEGELVYTAIDRRATPLVRFRSHDYAKVWRDDCECGRTTHKVRVIGRTDDMIIYKGVNVFPTAVREMVGQFKPKVTGYIQVVLDEPGPKVEGTPTLEVEVSDDMKESELEDLRKKIGKVLQSELLFTPEIEFVSQGSIERSKYKADLVRVED</sequence>
<dbReference type="AlphaFoldDB" id="A0A133UUB0"/>
<dbReference type="InterPro" id="IPR028154">
    <property type="entry name" value="AMP-dep_Lig_C"/>
</dbReference>
<evidence type="ECO:0000259" key="1">
    <source>
        <dbReference type="Pfam" id="PF14535"/>
    </source>
</evidence>
<evidence type="ECO:0000313" key="2">
    <source>
        <dbReference type="EMBL" id="KXA97804.1"/>
    </source>
</evidence>
<organism evidence="2 3">
    <name type="scientific">candidate division MSBL1 archaeon SCGC-AAA259I09</name>
    <dbReference type="NCBI Taxonomy" id="1698267"/>
    <lineage>
        <taxon>Archaea</taxon>
        <taxon>Methanobacteriati</taxon>
        <taxon>Methanobacteriota</taxon>
        <taxon>candidate division MSBL1</taxon>
    </lineage>
</organism>
<name>A0A133UUB0_9EURY</name>
<accession>A0A133UUB0</accession>